<feature type="transmembrane region" description="Helical" evidence="1">
    <location>
        <begin position="119"/>
        <end position="144"/>
    </location>
</feature>
<dbReference type="PATRIC" id="fig|1353534.3.peg.3468"/>
<feature type="transmembrane region" description="Helical" evidence="1">
    <location>
        <begin position="150"/>
        <end position="174"/>
    </location>
</feature>
<dbReference type="RefSeq" id="WP_065079479.1">
    <property type="nucleotide sequence ID" value="NZ_LROS01000055.1"/>
</dbReference>
<reference evidence="2 3" key="1">
    <citation type="journal article" date="2012" name="Front. Microbiol.">
        <title>Draft Genome Sequence of the Virulent Strain 01-B526 of the Fish Pathogen Aeromonas salmonicida.</title>
        <authorList>
            <person name="Charette S.J."/>
            <person name="Brochu F."/>
            <person name="Boyle B."/>
            <person name="Filion G."/>
            <person name="Tanaka K.H."/>
            <person name="Derome N."/>
        </authorList>
    </citation>
    <scope>NUCLEOTIDE SEQUENCE [LARGE SCALE GENOMIC DNA]</scope>
    <source>
        <strain evidence="2 3">P11</strain>
    </source>
</reference>
<keyword evidence="1" id="KW-0812">Transmembrane</keyword>
<gene>
    <name evidence="2" type="ORF">CLRAG_34060</name>
</gene>
<dbReference type="AlphaFoldDB" id="A0A1A6AL95"/>
<evidence type="ECO:0008006" key="4">
    <source>
        <dbReference type="Google" id="ProtNLM"/>
    </source>
</evidence>
<feature type="transmembrane region" description="Helical" evidence="1">
    <location>
        <begin position="95"/>
        <end position="112"/>
    </location>
</feature>
<accession>A0A1A6AL95</accession>
<comment type="caution">
    <text evidence="2">The sequence shown here is derived from an EMBL/GenBank/DDBJ whole genome shotgun (WGS) entry which is preliminary data.</text>
</comment>
<feature type="transmembrane region" description="Helical" evidence="1">
    <location>
        <begin position="44"/>
        <end position="64"/>
    </location>
</feature>
<evidence type="ECO:0000256" key="1">
    <source>
        <dbReference type="SAM" id="Phobius"/>
    </source>
</evidence>
<keyword evidence="1" id="KW-0472">Membrane</keyword>
<protein>
    <recommendedName>
        <fullName evidence="4">ABC-type cobalt transport system, permease component</fullName>
    </recommendedName>
</protein>
<keyword evidence="3" id="KW-1185">Reference proteome</keyword>
<dbReference type="Proteomes" id="UP000093954">
    <property type="component" value="Unassembled WGS sequence"/>
</dbReference>
<evidence type="ECO:0000313" key="3">
    <source>
        <dbReference type="Proteomes" id="UP000093954"/>
    </source>
</evidence>
<name>A0A1A6AL95_9CLOT</name>
<dbReference type="Pfam" id="PF09819">
    <property type="entry name" value="ABC_cobalt"/>
    <property type="match status" value="1"/>
</dbReference>
<sequence length="200" mass="21218">MKLWKKFITRFTIFELALIALISALGIAAKPVVASLGHVLTAPLLIPGGSVIGGLYMMWIVLGAGLVTKSGAGTLIGLTQGMLIMFLGFFGNHGAFSLVTYALPGVSVDLVLKFMGHRVCCPLCSFLSGAAANITGTFLVSSIFFNLPWIALFLCLSVSMLSGGLGGILAYLILKKLRKVNIGTLNYNQENKKNGGDIYK</sequence>
<proteinExistence type="predicted"/>
<dbReference type="EMBL" id="LROS01000055">
    <property type="protein sequence ID" value="OBR90758.1"/>
    <property type="molecule type" value="Genomic_DNA"/>
</dbReference>
<evidence type="ECO:0000313" key="2">
    <source>
        <dbReference type="EMBL" id="OBR90758.1"/>
    </source>
</evidence>
<organism evidence="2 3">
    <name type="scientific">Clostridium ragsdalei P11</name>
    <dbReference type="NCBI Taxonomy" id="1353534"/>
    <lineage>
        <taxon>Bacteria</taxon>
        <taxon>Bacillati</taxon>
        <taxon>Bacillota</taxon>
        <taxon>Clostridia</taxon>
        <taxon>Eubacteriales</taxon>
        <taxon>Clostridiaceae</taxon>
        <taxon>Clostridium</taxon>
    </lineage>
</organism>
<keyword evidence="1" id="KW-1133">Transmembrane helix</keyword>
<feature type="transmembrane region" description="Helical" evidence="1">
    <location>
        <begin position="71"/>
        <end position="89"/>
    </location>
</feature>
<dbReference type="InterPro" id="IPR017195">
    <property type="entry name" value="ABC_thiamin-permease_prd"/>
</dbReference>